<feature type="non-terminal residue" evidence="2">
    <location>
        <position position="185"/>
    </location>
</feature>
<accession>A0ABP0KSW4</accession>
<feature type="compositionally biased region" description="Basic and acidic residues" evidence="1">
    <location>
        <begin position="61"/>
        <end position="77"/>
    </location>
</feature>
<evidence type="ECO:0000256" key="1">
    <source>
        <dbReference type="SAM" id="MobiDB-lite"/>
    </source>
</evidence>
<sequence length="185" mass="21360">MDHDEPLEDLCSFVEWLVKMQVAGHCREDYYKRKPNKEEEEEREEQASKVQPASIPAPKRQRLERVEDLPEEEQRKFEHNMEVATTVAQNLRILFDQVEDSQEKDLVKLRIAQEITNKLGVQTEIEQKDENIDAVSEPEKLGQSAAKTKGTFQDYKPLVTKVPELLKVEGRKDNEAELTNALEAG</sequence>
<evidence type="ECO:0000313" key="3">
    <source>
        <dbReference type="Proteomes" id="UP001642464"/>
    </source>
</evidence>
<proteinExistence type="predicted"/>
<protein>
    <submittedName>
        <fullName evidence="2">Uncharacterized protein</fullName>
    </submittedName>
</protein>
<name>A0ABP0KSW4_9DINO</name>
<keyword evidence="3" id="KW-1185">Reference proteome</keyword>
<dbReference type="EMBL" id="CAXAMM010012752">
    <property type="protein sequence ID" value="CAK9029676.1"/>
    <property type="molecule type" value="Genomic_DNA"/>
</dbReference>
<comment type="caution">
    <text evidence="2">The sequence shown here is derived from an EMBL/GenBank/DDBJ whole genome shotgun (WGS) entry which is preliminary data.</text>
</comment>
<gene>
    <name evidence="2" type="ORF">SCF082_LOCUS18899</name>
</gene>
<reference evidence="2 3" key="1">
    <citation type="submission" date="2024-02" db="EMBL/GenBank/DDBJ databases">
        <authorList>
            <person name="Chen Y."/>
            <person name="Shah S."/>
            <person name="Dougan E. K."/>
            <person name="Thang M."/>
            <person name="Chan C."/>
        </authorList>
    </citation>
    <scope>NUCLEOTIDE SEQUENCE [LARGE SCALE GENOMIC DNA]</scope>
</reference>
<organism evidence="2 3">
    <name type="scientific">Durusdinium trenchii</name>
    <dbReference type="NCBI Taxonomy" id="1381693"/>
    <lineage>
        <taxon>Eukaryota</taxon>
        <taxon>Sar</taxon>
        <taxon>Alveolata</taxon>
        <taxon>Dinophyceae</taxon>
        <taxon>Suessiales</taxon>
        <taxon>Symbiodiniaceae</taxon>
        <taxon>Durusdinium</taxon>
    </lineage>
</organism>
<dbReference type="Proteomes" id="UP001642464">
    <property type="component" value="Unassembled WGS sequence"/>
</dbReference>
<feature type="region of interest" description="Disordered" evidence="1">
    <location>
        <begin position="28"/>
        <end position="77"/>
    </location>
</feature>
<evidence type="ECO:0000313" key="2">
    <source>
        <dbReference type="EMBL" id="CAK9029676.1"/>
    </source>
</evidence>